<keyword evidence="3" id="KW-1003">Cell membrane</keyword>
<feature type="domain" description="ABC transmembrane type-1" evidence="8">
    <location>
        <begin position="76"/>
        <end position="289"/>
    </location>
</feature>
<reference evidence="9 10" key="1">
    <citation type="submission" date="2019-06" db="EMBL/GenBank/DDBJ databases">
        <title>Genome sequence of Litorilinea aerophila BAA-2444.</title>
        <authorList>
            <person name="Maclea K.S."/>
            <person name="Maurais E.G."/>
            <person name="Iannazzi L.C."/>
        </authorList>
    </citation>
    <scope>NUCLEOTIDE SEQUENCE [LARGE SCALE GENOMIC DNA]</scope>
    <source>
        <strain evidence="9 10">ATCC BAA-2444</strain>
    </source>
</reference>
<dbReference type="PANTHER" id="PTHR30193:SF1">
    <property type="entry name" value="ABC TRANSPORTER PERMEASE PROTEIN YESP-RELATED"/>
    <property type="match status" value="1"/>
</dbReference>
<dbReference type="OrthoDB" id="9777304at2"/>
<evidence type="ECO:0000313" key="9">
    <source>
        <dbReference type="EMBL" id="TQE93140.1"/>
    </source>
</evidence>
<feature type="transmembrane region" description="Helical" evidence="7">
    <location>
        <begin position="80"/>
        <end position="101"/>
    </location>
</feature>
<dbReference type="Gene3D" id="1.10.3720.10">
    <property type="entry name" value="MetI-like"/>
    <property type="match status" value="1"/>
</dbReference>
<dbReference type="PROSITE" id="PS50928">
    <property type="entry name" value="ABC_TM1"/>
    <property type="match status" value="1"/>
</dbReference>
<gene>
    <name evidence="9" type="ORF">FKZ61_22705</name>
</gene>
<evidence type="ECO:0000256" key="3">
    <source>
        <dbReference type="ARBA" id="ARBA00022475"/>
    </source>
</evidence>
<keyword evidence="4 7" id="KW-0812">Transmembrane</keyword>
<dbReference type="GO" id="GO:0005886">
    <property type="term" value="C:plasma membrane"/>
    <property type="evidence" value="ECO:0007669"/>
    <property type="project" value="UniProtKB-SubCell"/>
</dbReference>
<evidence type="ECO:0000256" key="1">
    <source>
        <dbReference type="ARBA" id="ARBA00004651"/>
    </source>
</evidence>
<organism evidence="9 10">
    <name type="scientific">Litorilinea aerophila</name>
    <dbReference type="NCBI Taxonomy" id="1204385"/>
    <lineage>
        <taxon>Bacteria</taxon>
        <taxon>Bacillati</taxon>
        <taxon>Chloroflexota</taxon>
        <taxon>Caldilineae</taxon>
        <taxon>Caldilineales</taxon>
        <taxon>Caldilineaceae</taxon>
        <taxon>Litorilinea</taxon>
    </lineage>
</organism>
<feature type="transmembrane region" description="Helical" evidence="7">
    <location>
        <begin position="262"/>
        <end position="288"/>
    </location>
</feature>
<dbReference type="InterPro" id="IPR051393">
    <property type="entry name" value="ABC_transporter_permease"/>
</dbReference>
<evidence type="ECO:0000256" key="5">
    <source>
        <dbReference type="ARBA" id="ARBA00022989"/>
    </source>
</evidence>
<dbReference type="EMBL" id="VIGC01000049">
    <property type="protein sequence ID" value="TQE93140.1"/>
    <property type="molecule type" value="Genomic_DNA"/>
</dbReference>
<dbReference type="PANTHER" id="PTHR30193">
    <property type="entry name" value="ABC TRANSPORTER PERMEASE PROTEIN"/>
    <property type="match status" value="1"/>
</dbReference>
<feature type="transmembrane region" description="Helical" evidence="7">
    <location>
        <begin position="113"/>
        <end position="133"/>
    </location>
</feature>
<dbReference type="GO" id="GO:0055085">
    <property type="term" value="P:transmembrane transport"/>
    <property type="evidence" value="ECO:0007669"/>
    <property type="project" value="InterPro"/>
</dbReference>
<keyword evidence="6 7" id="KW-0472">Membrane</keyword>
<evidence type="ECO:0000313" key="10">
    <source>
        <dbReference type="Proteomes" id="UP000317371"/>
    </source>
</evidence>
<proteinExistence type="inferred from homology"/>
<dbReference type="AlphaFoldDB" id="A0A540V8N3"/>
<evidence type="ECO:0000256" key="4">
    <source>
        <dbReference type="ARBA" id="ARBA00022692"/>
    </source>
</evidence>
<keyword evidence="2 7" id="KW-0813">Transport</keyword>
<name>A0A540V8N3_9CHLR</name>
<sequence>MKKSWFGTPLQRREALEGYLWISPWVIGFLVFSLGPIIASFYLSFTQYKIGGTPIWIGLENYQEAFFRDKLFWPSLGRTAYYSVVTVFVGVFLSLLAAMLLNQNLRGRSVFRAMYYLPSLTPVVAMAILWAWLLQPQVGLVNYLLYQVGIDGPGWLTSRQWAIPSIILISLWSSIGGGRMIIFLAGLQGVPKEMYESAEIDGANAVQRFFHITLPLISPVILFNLILGVIGSFSVFSLAYVATDGGPNYATWFFMLHLYYNAFSYFQMGYASALAWIFFVIIFILSYLQIKLSDRWVYYEFA</sequence>
<dbReference type="InterPro" id="IPR035906">
    <property type="entry name" value="MetI-like_sf"/>
</dbReference>
<dbReference type="Proteomes" id="UP000317371">
    <property type="component" value="Unassembled WGS sequence"/>
</dbReference>
<comment type="subcellular location">
    <subcellularLocation>
        <location evidence="1 7">Cell membrane</location>
        <topology evidence="1 7">Multi-pass membrane protein</topology>
    </subcellularLocation>
</comment>
<keyword evidence="5 7" id="KW-1133">Transmembrane helix</keyword>
<evidence type="ECO:0000259" key="8">
    <source>
        <dbReference type="PROSITE" id="PS50928"/>
    </source>
</evidence>
<dbReference type="SUPFAM" id="SSF161098">
    <property type="entry name" value="MetI-like"/>
    <property type="match status" value="1"/>
</dbReference>
<protein>
    <submittedName>
        <fullName evidence="9">Sugar ABC transporter permease</fullName>
    </submittedName>
</protein>
<comment type="similarity">
    <text evidence="7">Belongs to the binding-protein-dependent transport system permease family.</text>
</comment>
<feature type="transmembrane region" description="Helical" evidence="7">
    <location>
        <begin position="216"/>
        <end position="242"/>
    </location>
</feature>
<evidence type="ECO:0000256" key="2">
    <source>
        <dbReference type="ARBA" id="ARBA00022448"/>
    </source>
</evidence>
<dbReference type="Pfam" id="PF00528">
    <property type="entry name" value="BPD_transp_1"/>
    <property type="match status" value="1"/>
</dbReference>
<feature type="transmembrane region" description="Helical" evidence="7">
    <location>
        <begin position="161"/>
        <end position="187"/>
    </location>
</feature>
<evidence type="ECO:0000256" key="6">
    <source>
        <dbReference type="ARBA" id="ARBA00023136"/>
    </source>
</evidence>
<accession>A0A540V8N3</accession>
<dbReference type="InParanoid" id="A0A540V8N3"/>
<feature type="transmembrane region" description="Helical" evidence="7">
    <location>
        <begin position="20"/>
        <end position="43"/>
    </location>
</feature>
<evidence type="ECO:0000256" key="7">
    <source>
        <dbReference type="RuleBase" id="RU363032"/>
    </source>
</evidence>
<keyword evidence="10" id="KW-1185">Reference proteome</keyword>
<dbReference type="RefSeq" id="WP_141612469.1">
    <property type="nucleotide sequence ID" value="NZ_VIGC02000049.1"/>
</dbReference>
<dbReference type="CDD" id="cd06261">
    <property type="entry name" value="TM_PBP2"/>
    <property type="match status" value="1"/>
</dbReference>
<dbReference type="InterPro" id="IPR000515">
    <property type="entry name" value="MetI-like"/>
</dbReference>
<comment type="caution">
    <text evidence="9">The sequence shown here is derived from an EMBL/GenBank/DDBJ whole genome shotgun (WGS) entry which is preliminary data.</text>
</comment>